<dbReference type="InterPro" id="IPR051316">
    <property type="entry name" value="Zinc-reg_GTPase_activator"/>
</dbReference>
<dbReference type="Gene3D" id="3.30.1220.10">
    <property type="entry name" value="CobW-like, C-terminal domain"/>
    <property type="match status" value="1"/>
</dbReference>
<keyword evidence="3" id="KW-0143">Chaperone</keyword>
<protein>
    <submittedName>
        <fullName evidence="8">GTP-binding protein</fullName>
    </submittedName>
</protein>
<dbReference type="InterPro" id="IPR027417">
    <property type="entry name" value="P-loop_NTPase"/>
</dbReference>
<dbReference type="PANTHER" id="PTHR13748">
    <property type="entry name" value="COBW-RELATED"/>
    <property type="match status" value="1"/>
</dbReference>
<dbReference type="Pfam" id="PF07683">
    <property type="entry name" value="CobW_C"/>
    <property type="match status" value="1"/>
</dbReference>
<dbReference type="InterPro" id="IPR011629">
    <property type="entry name" value="CobW-like_C"/>
</dbReference>
<feature type="domain" description="CobW/HypB/UreG nucleotide-binding" evidence="6">
    <location>
        <begin position="3"/>
        <end position="180"/>
    </location>
</feature>
<evidence type="ECO:0000256" key="3">
    <source>
        <dbReference type="ARBA" id="ARBA00023186"/>
    </source>
</evidence>
<reference evidence="8 9" key="1">
    <citation type="submission" date="2017-08" db="EMBL/GenBank/DDBJ databases">
        <title>Draft genome sequences of 64 type strains of genus Staph aureus.</title>
        <authorList>
            <person name="Cole K."/>
            <person name="Golubchik T."/>
            <person name="Russell J."/>
            <person name="Foster D."/>
            <person name="Llewelyn M."/>
            <person name="Wilson D."/>
            <person name="Crook D."/>
            <person name="Paul J."/>
        </authorList>
    </citation>
    <scope>NUCLEOTIDE SEQUENCE [LARGE SCALE GENOMIC DNA]</scope>
    <source>
        <strain evidence="8 9">NCTC 12101</strain>
    </source>
</reference>
<comment type="similarity">
    <text evidence="4">Belongs to the SIMIBI class G3E GTPase family. ZNG1 subfamily.</text>
</comment>
<evidence type="ECO:0000313" key="8">
    <source>
        <dbReference type="EMBL" id="PNZ66312.1"/>
    </source>
</evidence>
<dbReference type="AlphaFoldDB" id="A0AAP8PMT6"/>
<organism evidence="8 9">
    <name type="scientific">Staphylococcus auricularis</name>
    <dbReference type="NCBI Taxonomy" id="29379"/>
    <lineage>
        <taxon>Bacteria</taxon>
        <taxon>Bacillati</taxon>
        <taxon>Bacillota</taxon>
        <taxon>Bacilli</taxon>
        <taxon>Bacillales</taxon>
        <taxon>Staphylococcaceae</taxon>
        <taxon>Staphylococcus</taxon>
    </lineage>
</organism>
<evidence type="ECO:0000256" key="5">
    <source>
        <dbReference type="ARBA" id="ARBA00049117"/>
    </source>
</evidence>
<dbReference type="GO" id="GO:0000166">
    <property type="term" value="F:nucleotide binding"/>
    <property type="evidence" value="ECO:0007669"/>
    <property type="project" value="UniProtKB-KW"/>
</dbReference>
<comment type="catalytic activity">
    <reaction evidence="5">
        <text>GTP + H2O = GDP + phosphate + H(+)</text>
        <dbReference type="Rhea" id="RHEA:19669"/>
        <dbReference type="ChEBI" id="CHEBI:15377"/>
        <dbReference type="ChEBI" id="CHEBI:15378"/>
        <dbReference type="ChEBI" id="CHEBI:37565"/>
        <dbReference type="ChEBI" id="CHEBI:43474"/>
        <dbReference type="ChEBI" id="CHEBI:58189"/>
    </reaction>
    <physiologicalReaction direction="left-to-right" evidence="5">
        <dbReference type="Rhea" id="RHEA:19670"/>
    </physiologicalReaction>
</comment>
<evidence type="ECO:0000256" key="1">
    <source>
        <dbReference type="ARBA" id="ARBA00022741"/>
    </source>
</evidence>
<keyword evidence="2" id="KW-0378">Hydrolase</keyword>
<dbReference type="RefSeq" id="WP_059107828.1">
    <property type="nucleotide sequence ID" value="NZ_AP024589.1"/>
</dbReference>
<dbReference type="GO" id="GO:0016787">
    <property type="term" value="F:hydrolase activity"/>
    <property type="evidence" value="ECO:0007669"/>
    <property type="project" value="UniProtKB-KW"/>
</dbReference>
<dbReference type="GeneID" id="64981182"/>
<dbReference type="EMBL" id="PPQW01000068">
    <property type="protein sequence ID" value="PNZ66312.1"/>
    <property type="molecule type" value="Genomic_DNA"/>
</dbReference>
<dbReference type="Gene3D" id="3.40.50.300">
    <property type="entry name" value="P-loop containing nucleotide triphosphate hydrolases"/>
    <property type="match status" value="1"/>
</dbReference>
<proteinExistence type="inferred from homology"/>
<evidence type="ECO:0000259" key="7">
    <source>
        <dbReference type="Pfam" id="PF07683"/>
    </source>
</evidence>
<sequence length="292" mass="32458">MQIIIIGGFLGGGKTTTLNYLVQDALDNNLKPAVIMNEFGKMSVDGKLLDANVPMDEIVDGCICCAMKVDVSQQLHQLYLTHQPDIVFIECSGVAEPIAVVDACLTPVLAPITTIRSILGIVDAKMYKSIQSYPKEIQGLFYEQLHHCSTLFVNKIDLVEMDHTAKLLCDLEVINESADIRVGTYGELPLKALLQPDYVATKDHGTHHEGIGHRYVDLPDPLQKDQFIHQLESMPKTIFRIKGFVRFQNGPHIYLVQYAQGEIELSPIELSAEVPLYLVAIGTDLDLPLFNQ</sequence>
<dbReference type="GO" id="GO:0005737">
    <property type="term" value="C:cytoplasm"/>
    <property type="evidence" value="ECO:0007669"/>
    <property type="project" value="TreeGrafter"/>
</dbReference>
<evidence type="ECO:0000256" key="2">
    <source>
        <dbReference type="ARBA" id="ARBA00022801"/>
    </source>
</evidence>
<evidence type="ECO:0000256" key="4">
    <source>
        <dbReference type="ARBA" id="ARBA00034320"/>
    </source>
</evidence>
<comment type="caution">
    <text evidence="8">The sequence shown here is derived from an EMBL/GenBank/DDBJ whole genome shotgun (WGS) entry which is preliminary data.</text>
</comment>
<dbReference type="InterPro" id="IPR003495">
    <property type="entry name" value="CobW/HypB/UreG_nucleotide-bd"/>
</dbReference>
<keyword evidence="1" id="KW-0547">Nucleotide-binding</keyword>
<dbReference type="Pfam" id="PF02492">
    <property type="entry name" value="cobW"/>
    <property type="match status" value="1"/>
</dbReference>
<feature type="domain" description="CobW C-terminal" evidence="7">
    <location>
        <begin position="218"/>
        <end position="286"/>
    </location>
</feature>
<name>A0AAP8PMT6_9STAP</name>
<gene>
    <name evidence="8" type="ORF">CD158_08950</name>
</gene>
<accession>A0AAP8PMT6</accession>
<dbReference type="SUPFAM" id="SSF90002">
    <property type="entry name" value="Hypothetical protein YjiA, C-terminal domain"/>
    <property type="match status" value="1"/>
</dbReference>
<evidence type="ECO:0000259" key="6">
    <source>
        <dbReference type="Pfam" id="PF02492"/>
    </source>
</evidence>
<evidence type="ECO:0000313" key="9">
    <source>
        <dbReference type="Proteomes" id="UP000242470"/>
    </source>
</evidence>
<dbReference type="SUPFAM" id="SSF52540">
    <property type="entry name" value="P-loop containing nucleoside triphosphate hydrolases"/>
    <property type="match status" value="1"/>
</dbReference>
<dbReference type="InterPro" id="IPR036627">
    <property type="entry name" value="CobW-likC_sf"/>
</dbReference>
<dbReference type="PANTHER" id="PTHR13748:SF62">
    <property type="entry name" value="COBW DOMAIN-CONTAINING PROTEIN"/>
    <property type="match status" value="1"/>
</dbReference>
<dbReference type="Proteomes" id="UP000242470">
    <property type="component" value="Unassembled WGS sequence"/>
</dbReference>